<name>Q8SVP0_ENCCU</name>
<dbReference type="AlphaFoldDB" id="Q8SVP0"/>
<keyword evidence="4" id="KW-1185">Reference proteome</keyword>
<dbReference type="OrthoDB" id="3164380at2759"/>
<reference evidence="3 4" key="1">
    <citation type="journal article" date="2001" name="Nature">
        <title>Genome sequence and gene compaction of the eukaryote parasite Encephalitozoon cuniculi.</title>
        <authorList>
            <person name="Katinka M.D."/>
            <person name="Duprat S."/>
            <person name="Cornillot E."/>
            <person name="Metenier G."/>
            <person name="Thomarat F."/>
            <person name="Prensier G."/>
            <person name="Barbe V."/>
            <person name="Peyretaillade E."/>
            <person name="Brottier P."/>
            <person name="Wincker P."/>
            <person name="Delbac F."/>
            <person name="El Alaoui H."/>
            <person name="Peyret P."/>
            <person name="Saurin W."/>
            <person name="Gouy M."/>
            <person name="Weissenbach J."/>
            <person name="Vivares C.P."/>
        </authorList>
    </citation>
    <scope>NUCLEOTIDE SEQUENCE [LARGE SCALE GENOMIC DNA]</scope>
    <source>
        <strain evidence="3 4">GB-M1</strain>
    </source>
</reference>
<dbReference type="InterPro" id="IPR012468">
    <property type="entry name" value="DUF1686"/>
</dbReference>
<evidence type="ECO:0000313" key="3">
    <source>
        <dbReference type="EMBL" id="CAD25358.1"/>
    </source>
</evidence>
<reference evidence="3 4" key="2">
    <citation type="journal article" date="2009" name="BMC Genomics">
        <title>Identification of transcriptional signals in Encephalitozoon cuniculi widespread among Microsporidia phylum: support for accurate structural genome annotation.</title>
        <authorList>
            <person name="Peyretaillade E."/>
            <person name="Goncalves O."/>
            <person name="Terrat S."/>
            <person name="Dugat-Bony E."/>
            <person name="Wincker P."/>
            <person name="Cornman R.S."/>
            <person name="Evans J.D."/>
            <person name="Delbac F."/>
            <person name="Peyret P."/>
        </authorList>
    </citation>
    <scope>NUCLEOTIDE SEQUENCE [LARGE SCALE GENOMIC DNA]</scope>
    <source>
        <strain evidence="3 4">GB-M1</strain>
    </source>
</reference>
<keyword evidence="2" id="KW-1133">Transmembrane helix</keyword>
<dbReference type="EMBL" id="AL590444">
    <property type="protein sequence ID" value="CAD25358.1"/>
    <property type="molecule type" value="Genomic_DNA"/>
</dbReference>
<keyword evidence="1" id="KW-0175">Coiled coil</keyword>
<dbReference type="HOGENOM" id="CLU_032735_0_0_1"/>
<protein>
    <submittedName>
        <fullName evidence="3">Uncharacterized protein</fullName>
    </submittedName>
</protein>
<dbReference type="GeneID" id="859002"/>
<accession>Q8SVP0</accession>
<keyword evidence="2" id="KW-0472">Membrane</keyword>
<feature type="transmembrane region" description="Helical" evidence="2">
    <location>
        <begin position="305"/>
        <end position="325"/>
    </location>
</feature>
<feature type="transmembrane region" description="Helical" evidence="2">
    <location>
        <begin position="337"/>
        <end position="358"/>
    </location>
</feature>
<dbReference type="Proteomes" id="UP000000819">
    <property type="component" value="Chromosome IV"/>
</dbReference>
<keyword evidence="2" id="KW-0812">Transmembrane</keyword>
<dbReference type="InParanoid" id="Q8SVP0"/>
<organism evidence="3 4">
    <name type="scientific">Encephalitozoon cuniculi (strain GB-M1)</name>
    <name type="common">Microsporidian parasite</name>
    <dbReference type="NCBI Taxonomy" id="284813"/>
    <lineage>
        <taxon>Eukaryota</taxon>
        <taxon>Fungi</taxon>
        <taxon>Fungi incertae sedis</taxon>
        <taxon>Microsporidia</taxon>
        <taxon>Unikaryonidae</taxon>
        <taxon>Encephalitozoon</taxon>
    </lineage>
</organism>
<dbReference type="Pfam" id="PF07937">
    <property type="entry name" value="DUF1686"/>
    <property type="match status" value="1"/>
</dbReference>
<dbReference type="KEGG" id="ecu:ECU04_1690"/>
<dbReference type="VEuPathDB" id="MicrosporidiaDB:ECU04_1690"/>
<evidence type="ECO:0000256" key="2">
    <source>
        <dbReference type="SAM" id="Phobius"/>
    </source>
</evidence>
<proteinExistence type="predicted"/>
<sequence>MEQINRIKTTLNEVDLNYCERAFTGEKSLYNKAGWIIDLIIYKRMVPAIAFYTNLLDDILKDLEGKGNPEGTAAVDAAKGVLKALEELLNQPHSIIILTEPDISNFSYYFGAIDGFLKNYPELLKAFKDALGRVLPHVREGLKVEVKIPLKFVILDFLGMEGGCSVEANRNWNNLHRCINEIGLEVLQQYFQHDIDEASLSETIKNELDCLEKMITKVPEPHRAQLYEILRDVRTAFDSLSQKLKALRTSCAQVVDDLQRNRKSFSDAFSELKGMLSEAEKGLSDLKERISDLERVLPSSPPMKLCELLCFMFIAILAIHSFLHLAEDKNSRVKTRWNTALYSLAVAGTIMHQMWVLWGGGGTGMRMGQVMC</sequence>
<evidence type="ECO:0000256" key="1">
    <source>
        <dbReference type="SAM" id="Coils"/>
    </source>
</evidence>
<feature type="coiled-coil region" evidence="1">
    <location>
        <begin position="269"/>
        <end position="296"/>
    </location>
</feature>
<evidence type="ECO:0000313" key="4">
    <source>
        <dbReference type="Proteomes" id="UP000000819"/>
    </source>
</evidence>
<dbReference type="RefSeq" id="NP_584854.1">
    <property type="nucleotide sequence ID" value="NM_001041204.1"/>
</dbReference>
<gene>
    <name evidence="3" type="ordered locus">ECU04_1690</name>
</gene>